<evidence type="ECO:0000313" key="5">
    <source>
        <dbReference type="EMBL" id="RBL88692.1"/>
    </source>
</evidence>
<dbReference type="InterPro" id="IPR045351">
    <property type="entry name" value="DUF6531"/>
</dbReference>
<feature type="region of interest" description="Disordered" evidence="2">
    <location>
        <begin position="966"/>
        <end position="996"/>
    </location>
</feature>
<dbReference type="CDD" id="cd20736">
    <property type="entry name" value="PoNe_Nuclease"/>
    <property type="match status" value="1"/>
</dbReference>
<dbReference type="SUPFAM" id="SSF82171">
    <property type="entry name" value="DPP6 N-terminal domain-like"/>
    <property type="match status" value="1"/>
</dbReference>
<sequence length="1363" mass="155099">MLVSNKHFTPVIGLDIHIVILLGFPVPLPHPYIGLVIDPMDYVPFIGASTKINHVPRGKSDTSGKLVFLVHIPMGGPFLMAPMIGHDSVNFYGSKKVKVEGNLMSPSGHMLMTCNDIGMPLSLSPGKKFIPIPSLYLPTSYSIPLSFGKPVMVGGPYVPDWAGVLLNLLMSYGFGALMKGLGKAGKKALTKFNHALKNKIGSNKLSKALCKKGFEPVDLVQGIVIYDGCDFELPGPIPLKWERSWNSDSPFEGLLGHGTHLSYDLRIQEFPEEDATVVLLGDGRSAVFDALPYSGNSEYNRHEQLLLTRANIEEYTLFSYENRQTSTFRKLHPADKQYRLISITDERGFMISFHYNSAGHLLRVIDSAGRYLAIDNDGSGRITCVTAHHKGEKRELVRYAYNEAGDLCELIDPLGQTTYIQYQDHLMVKKTDRNGNSFYWEYDKKGRCIHTTGDDGLLEGWLEYQPAEGFNRITNTKGTTTYHYTPDFVVSQITDALGNSTFLEYTEDMELYRVIDPEGNVTGYTYDELGNKTSVVLPDGTTRTNLFDEAGRPVLEEDGTGNGRTYTYYENNGQVHTITEADGRISIYRYDELQLLHKIETEEEQVTVLSYDEDFNLSSIRMPDESMTSWVYDIWGRCVETVNPIKEQQQLRYDPLSRVTDVWLTEGNHIQLQYNAYEDVISIKDKDRQIRFSYTPMGNIQQREEDGSSIHFLYDREEELTSVVNERGETYRIIRDANGNITSDSGFDGLVRYYERDSSGKIIRILRPGNKWTRLEYDNNGKIIRVEQYDGSWEVFSYDRNGNLTEAINQHATVQFLRDKLGRVMEEWQDGYRVSSNFNSAGQRTSITSSLGADICFDWSHTGDLTGISARTSHQEDYWTMRIQRNLLGLETTRHLPGNICSYWQYRSGNGMPSEHKISVNGKISRNQQYLWDSQNRLKQILNILNGGLTKFGYNIQDQLSWAQYENGPTSHRNPDRTGNLFQSPARQDRKYNQGGRLAETDQARYVYDDEGNLIRKMVTTDTFPATWEYSWYANGLLKAVTRPDNSIVSFRYDALGRRTEKTMRGHITRFVWDADVPLHEWTYPEAERPQITINEYGEMGWSHIEPVPPNSLTTWVFEDGNFRLSARITGDQRYSIITDYLGTPCEAYNEAGNKVWAANLDIYGKINLVHGEKNFIPFRYPGQYEDPETGLAYNRFRYYDAETGIYISQDPIGLASEELNFYAYIRDPNLWIDPFGLNGVLGAWGEKVAARYLAQQGHTILGSVQNISGHGFDLVTKGPNGNINVIEVKSSQSYWRSKSNMSTWTNNNIRKITRNSNGHWGGMPAYQNRLMMAIAQARLAGTLENKLVQINVDQRSIRIKCK</sequence>
<dbReference type="PANTHER" id="PTHR32305:SF15">
    <property type="entry name" value="PROTEIN RHSA-RELATED"/>
    <property type="match status" value="1"/>
</dbReference>
<evidence type="ECO:0000256" key="2">
    <source>
        <dbReference type="SAM" id="MobiDB-lite"/>
    </source>
</evidence>
<dbReference type="InterPro" id="IPR056823">
    <property type="entry name" value="TEN-like_YD-shell"/>
</dbReference>
<evidence type="ECO:0000259" key="3">
    <source>
        <dbReference type="Pfam" id="PF20148"/>
    </source>
</evidence>
<dbReference type="InterPro" id="IPR022385">
    <property type="entry name" value="Rhs_assc_core"/>
</dbReference>
<dbReference type="Pfam" id="PF20148">
    <property type="entry name" value="DUF6531"/>
    <property type="match status" value="1"/>
</dbReference>
<organism evidence="5 6">
    <name type="scientific">Chitinophaga flava</name>
    <dbReference type="NCBI Taxonomy" id="2259036"/>
    <lineage>
        <taxon>Bacteria</taxon>
        <taxon>Pseudomonadati</taxon>
        <taxon>Bacteroidota</taxon>
        <taxon>Chitinophagia</taxon>
        <taxon>Chitinophagales</taxon>
        <taxon>Chitinophagaceae</taxon>
        <taxon>Chitinophaga</taxon>
    </lineage>
</organism>
<dbReference type="Pfam" id="PF25023">
    <property type="entry name" value="TEN_YD-shell"/>
    <property type="match status" value="3"/>
</dbReference>
<evidence type="ECO:0000259" key="4">
    <source>
        <dbReference type="Pfam" id="PF25023"/>
    </source>
</evidence>
<reference evidence="5 6" key="1">
    <citation type="submission" date="2018-05" db="EMBL/GenBank/DDBJ databases">
        <title>Chitinophaga sp. K3CV102501T nov., isolated from isolated from a monsoon evergreen broad-leaved forest soil.</title>
        <authorList>
            <person name="Lv Y."/>
        </authorList>
    </citation>
    <scope>NUCLEOTIDE SEQUENCE [LARGE SCALE GENOMIC DNA]</scope>
    <source>
        <strain evidence="5 6">GDMCC 1.1325</strain>
    </source>
</reference>
<dbReference type="CDD" id="cd14740">
    <property type="entry name" value="PAAR_4"/>
    <property type="match status" value="1"/>
</dbReference>
<dbReference type="RefSeq" id="WP_113617438.1">
    <property type="nucleotide sequence ID" value="NZ_QFFJ01000002.1"/>
</dbReference>
<evidence type="ECO:0008006" key="7">
    <source>
        <dbReference type="Google" id="ProtNLM"/>
    </source>
</evidence>
<dbReference type="OrthoDB" id="9765204at2"/>
<protein>
    <recommendedName>
        <fullName evidence="7">Type IV secretion protein Rhs</fullName>
    </recommendedName>
</protein>
<dbReference type="InterPro" id="IPR050708">
    <property type="entry name" value="T6SS_VgrG/RHS"/>
</dbReference>
<dbReference type="InterPro" id="IPR006530">
    <property type="entry name" value="YD"/>
</dbReference>
<dbReference type="EMBL" id="QFFJ01000002">
    <property type="protein sequence ID" value="RBL88692.1"/>
    <property type="molecule type" value="Genomic_DNA"/>
</dbReference>
<dbReference type="Gene3D" id="2.180.10.10">
    <property type="entry name" value="RHS repeat-associated core"/>
    <property type="match status" value="2"/>
</dbReference>
<feature type="domain" description="Teneurin-like YD-shell" evidence="4">
    <location>
        <begin position="524"/>
        <end position="675"/>
    </location>
</feature>
<comment type="caution">
    <text evidence="5">The sequence shown here is derived from an EMBL/GenBank/DDBJ whole genome shotgun (WGS) entry which is preliminary data.</text>
</comment>
<feature type="domain" description="DUF6531" evidence="3">
    <location>
        <begin position="215"/>
        <end position="288"/>
    </location>
</feature>
<dbReference type="PANTHER" id="PTHR32305">
    <property type="match status" value="1"/>
</dbReference>
<feature type="domain" description="Teneurin-like YD-shell" evidence="4">
    <location>
        <begin position="916"/>
        <end position="1211"/>
    </location>
</feature>
<proteinExistence type="predicted"/>
<gene>
    <name evidence="5" type="ORF">DF182_19180</name>
</gene>
<keyword evidence="1" id="KW-0677">Repeat</keyword>
<name>A0A365XQR9_9BACT</name>
<feature type="domain" description="Teneurin-like YD-shell" evidence="4">
    <location>
        <begin position="350"/>
        <end position="452"/>
    </location>
</feature>
<evidence type="ECO:0000256" key="1">
    <source>
        <dbReference type="ARBA" id="ARBA00022737"/>
    </source>
</evidence>
<dbReference type="Proteomes" id="UP000253410">
    <property type="component" value="Unassembled WGS sequence"/>
</dbReference>
<dbReference type="NCBIfam" id="TIGR03696">
    <property type="entry name" value="Rhs_assc_core"/>
    <property type="match status" value="1"/>
</dbReference>
<accession>A0A365XQR9</accession>
<keyword evidence="6" id="KW-1185">Reference proteome</keyword>
<evidence type="ECO:0000313" key="6">
    <source>
        <dbReference type="Proteomes" id="UP000253410"/>
    </source>
</evidence>
<dbReference type="NCBIfam" id="TIGR01643">
    <property type="entry name" value="YD_repeat_2x"/>
    <property type="match status" value="4"/>
</dbReference>